<evidence type="ECO:0000313" key="2">
    <source>
        <dbReference type="EMBL" id="KAJ5202285.1"/>
    </source>
</evidence>
<comment type="caution">
    <text evidence="1">The sequence shown here is derived from an EMBL/GenBank/DDBJ whole genome shotgun (WGS) entry which is preliminary data.</text>
</comment>
<sequence length="11" mass="1179">MVSKVKDSKAS</sequence>
<dbReference type="EMBL" id="JAPQKQ010000006">
    <property type="protein sequence ID" value="KAJ5193144.1"/>
    <property type="molecule type" value="Genomic_DNA"/>
</dbReference>
<proteinExistence type="predicted"/>
<organism evidence="1 3">
    <name type="scientific">Penicillium cf. viridicatum</name>
    <dbReference type="NCBI Taxonomy" id="2972119"/>
    <lineage>
        <taxon>Eukaryota</taxon>
        <taxon>Fungi</taxon>
        <taxon>Dikarya</taxon>
        <taxon>Ascomycota</taxon>
        <taxon>Pezizomycotina</taxon>
        <taxon>Eurotiomycetes</taxon>
        <taxon>Eurotiomycetidae</taxon>
        <taxon>Eurotiales</taxon>
        <taxon>Aspergillaceae</taxon>
        <taxon>Penicillium</taxon>
    </lineage>
</organism>
<evidence type="ECO:0000313" key="1">
    <source>
        <dbReference type="EMBL" id="KAJ5193144.1"/>
    </source>
</evidence>
<dbReference type="Proteomes" id="UP001150942">
    <property type="component" value="Unassembled WGS sequence"/>
</dbReference>
<dbReference type="EMBL" id="JAPQKQ010000003">
    <property type="protein sequence ID" value="KAJ5202285.1"/>
    <property type="molecule type" value="Genomic_DNA"/>
</dbReference>
<reference evidence="1" key="2">
    <citation type="journal article" date="2023" name="IMA Fungus">
        <title>Comparative genomic study of the Penicillium genus elucidates a diverse pangenome and 15 lateral gene transfer events.</title>
        <authorList>
            <person name="Petersen C."/>
            <person name="Sorensen T."/>
            <person name="Nielsen M.R."/>
            <person name="Sondergaard T.E."/>
            <person name="Sorensen J.L."/>
            <person name="Fitzpatrick D.A."/>
            <person name="Frisvad J.C."/>
            <person name="Nielsen K.L."/>
        </authorList>
    </citation>
    <scope>NUCLEOTIDE SEQUENCE</scope>
    <source>
        <strain evidence="1">IBT 20477</strain>
    </source>
</reference>
<protein>
    <submittedName>
        <fullName evidence="1">Uncharacterized protein</fullName>
    </submittedName>
</protein>
<evidence type="ECO:0000313" key="3">
    <source>
        <dbReference type="Proteomes" id="UP001150942"/>
    </source>
</evidence>
<name>A0A9W9JB16_9EURO</name>
<accession>A0A9W9JB16</accession>
<gene>
    <name evidence="2" type="ORF">N7449_004364</name>
    <name evidence="1" type="ORF">N7449_009286</name>
</gene>
<reference evidence="1" key="1">
    <citation type="submission" date="2022-11" db="EMBL/GenBank/DDBJ databases">
        <authorList>
            <person name="Petersen C."/>
        </authorList>
    </citation>
    <scope>NUCLEOTIDE SEQUENCE</scope>
    <source>
        <strain evidence="1">IBT 20477</strain>
    </source>
</reference>
<keyword evidence="3" id="KW-1185">Reference proteome</keyword>